<proteinExistence type="predicted"/>
<feature type="compositionally biased region" description="Basic and acidic residues" evidence="1">
    <location>
        <begin position="28"/>
        <end position="39"/>
    </location>
</feature>
<organism evidence="2 3">
    <name type="scientific">Elysia crispata</name>
    <name type="common">lettuce slug</name>
    <dbReference type="NCBI Taxonomy" id="231223"/>
    <lineage>
        <taxon>Eukaryota</taxon>
        <taxon>Metazoa</taxon>
        <taxon>Spiralia</taxon>
        <taxon>Lophotrochozoa</taxon>
        <taxon>Mollusca</taxon>
        <taxon>Gastropoda</taxon>
        <taxon>Heterobranchia</taxon>
        <taxon>Euthyneura</taxon>
        <taxon>Panpulmonata</taxon>
        <taxon>Sacoglossa</taxon>
        <taxon>Placobranchoidea</taxon>
        <taxon>Plakobranchidae</taxon>
        <taxon>Elysia</taxon>
    </lineage>
</organism>
<evidence type="ECO:0000313" key="3">
    <source>
        <dbReference type="Proteomes" id="UP001283361"/>
    </source>
</evidence>
<evidence type="ECO:0000313" key="2">
    <source>
        <dbReference type="EMBL" id="KAK3763805.1"/>
    </source>
</evidence>
<name>A0AAE0Z6U4_9GAST</name>
<protein>
    <submittedName>
        <fullName evidence="2">Uncharacterized protein</fullName>
    </submittedName>
</protein>
<accession>A0AAE0Z6U4</accession>
<dbReference type="Proteomes" id="UP001283361">
    <property type="component" value="Unassembled WGS sequence"/>
</dbReference>
<feature type="region of interest" description="Disordered" evidence="1">
    <location>
        <begin position="28"/>
        <end position="66"/>
    </location>
</feature>
<dbReference type="EMBL" id="JAWDGP010004498">
    <property type="protein sequence ID" value="KAK3763805.1"/>
    <property type="molecule type" value="Genomic_DNA"/>
</dbReference>
<evidence type="ECO:0000256" key="1">
    <source>
        <dbReference type="SAM" id="MobiDB-lite"/>
    </source>
</evidence>
<comment type="caution">
    <text evidence="2">The sequence shown here is derived from an EMBL/GenBank/DDBJ whole genome shotgun (WGS) entry which is preliminary data.</text>
</comment>
<gene>
    <name evidence="2" type="ORF">RRG08_020724</name>
</gene>
<reference evidence="2" key="1">
    <citation type="journal article" date="2023" name="G3 (Bethesda)">
        <title>A reference genome for the long-term kleptoplast-retaining sea slug Elysia crispata morphotype clarki.</title>
        <authorList>
            <person name="Eastman K.E."/>
            <person name="Pendleton A.L."/>
            <person name="Shaikh M.A."/>
            <person name="Suttiyut T."/>
            <person name="Ogas R."/>
            <person name="Tomko P."/>
            <person name="Gavelis G."/>
            <person name="Widhalm J.R."/>
            <person name="Wisecaver J.H."/>
        </authorList>
    </citation>
    <scope>NUCLEOTIDE SEQUENCE</scope>
    <source>
        <strain evidence="2">ECLA1</strain>
    </source>
</reference>
<sequence length="83" mass="9537">MLVESIRRKKEIAEREISSTACLEEAAEQQKERKKESKAVESNYKNQATEERHRNFSITERKGEGAGAERNLLLCQKAQERAS</sequence>
<dbReference type="AlphaFoldDB" id="A0AAE0Z6U4"/>
<keyword evidence="3" id="KW-1185">Reference proteome</keyword>
<feature type="compositionally biased region" description="Basic and acidic residues" evidence="1">
    <location>
        <begin position="48"/>
        <end position="64"/>
    </location>
</feature>